<organism evidence="2 3">
    <name type="scientific">Tuber magnatum</name>
    <name type="common">white Piedmont truffle</name>
    <dbReference type="NCBI Taxonomy" id="42249"/>
    <lineage>
        <taxon>Eukaryota</taxon>
        <taxon>Fungi</taxon>
        <taxon>Dikarya</taxon>
        <taxon>Ascomycota</taxon>
        <taxon>Pezizomycotina</taxon>
        <taxon>Pezizomycetes</taxon>
        <taxon>Pezizales</taxon>
        <taxon>Tuberaceae</taxon>
        <taxon>Tuber</taxon>
    </lineage>
</organism>
<feature type="compositionally biased region" description="Low complexity" evidence="1">
    <location>
        <begin position="50"/>
        <end position="62"/>
    </location>
</feature>
<evidence type="ECO:0000313" key="3">
    <source>
        <dbReference type="Proteomes" id="UP000246991"/>
    </source>
</evidence>
<feature type="compositionally biased region" description="Polar residues" evidence="1">
    <location>
        <begin position="132"/>
        <end position="144"/>
    </location>
</feature>
<feature type="compositionally biased region" description="Low complexity" evidence="1">
    <location>
        <begin position="219"/>
        <end position="232"/>
    </location>
</feature>
<sequence length="475" mass="51393">MIRSPSASAMMSPQAHLYHDEVAVVDDFEDERYYTTAPRNESRGRGRSYSRNPSASALRSPSSPLPMSPGAQLYAQMADEAEAEERQTRRIIRRNLREESRNRGAEGLRRSRSERTLRQWSDQLERVGNATRRPSVSGLPSRTMSIRGAGLPATPRAWKNELGGSRAGSRANSPNPGARGRSPALTGTANSTPRIGTPGVNRTMSPTPLSGGLTITLEAARANSPAPRARTPGSGRTHSPAPGSGGSNHSRRPSDSRVQPSLGLPTQPGIMKMQNYYYSGSDQPADYEQISSPYGLIPEVPPLPAPSHIRKLSGSQPAGFKPLIRHLRPQPPPNSPPPLPKDLPVHPALQVHLDTSTPGGRRDPPARHRTTRRAQPEDMSPINNGEEEEANIVVGIEDDAFRLGSPNSLHNRRQNHQSSRSRSHSRHPTPVSTPEMKQLRGHRANPSLGSIGSTGSSSDRIAVSSTEALGSLNQI</sequence>
<comment type="caution">
    <text evidence="2">The sequence shown here is derived from an EMBL/GenBank/DDBJ whole genome shotgun (WGS) entry which is preliminary data.</text>
</comment>
<feature type="compositionally biased region" description="Pro residues" evidence="1">
    <location>
        <begin position="329"/>
        <end position="341"/>
    </location>
</feature>
<feature type="compositionally biased region" description="Basic residues" evidence="1">
    <location>
        <begin position="410"/>
        <end position="427"/>
    </location>
</feature>
<dbReference type="OrthoDB" id="5430770at2759"/>
<feature type="compositionally biased region" description="Polar residues" evidence="1">
    <location>
        <begin position="463"/>
        <end position="475"/>
    </location>
</feature>
<dbReference type="AlphaFoldDB" id="A0A317SVI2"/>
<evidence type="ECO:0000313" key="2">
    <source>
        <dbReference type="EMBL" id="PWW77810.1"/>
    </source>
</evidence>
<feature type="compositionally biased region" description="Basic and acidic residues" evidence="1">
    <location>
        <begin position="95"/>
        <end position="117"/>
    </location>
</feature>
<accession>A0A317SVI2</accession>
<name>A0A317SVI2_9PEZI</name>
<feature type="region of interest" description="Disordered" evidence="1">
    <location>
        <begin position="35"/>
        <end position="387"/>
    </location>
</feature>
<dbReference type="Proteomes" id="UP000246991">
    <property type="component" value="Unassembled WGS sequence"/>
</dbReference>
<protein>
    <submittedName>
        <fullName evidence="2">Uncharacterized protein</fullName>
    </submittedName>
</protein>
<reference evidence="2 3" key="1">
    <citation type="submission" date="2018-03" db="EMBL/GenBank/DDBJ databases">
        <title>Genomes of Pezizomycetes fungi and the evolution of truffles.</title>
        <authorList>
            <person name="Murat C."/>
            <person name="Payen T."/>
            <person name="Noel B."/>
            <person name="Kuo A."/>
            <person name="Martin F.M."/>
        </authorList>
    </citation>
    <scope>NUCLEOTIDE SEQUENCE [LARGE SCALE GENOMIC DNA]</scope>
    <source>
        <strain evidence="2">091103-1</strain>
    </source>
</reference>
<feature type="region of interest" description="Disordered" evidence="1">
    <location>
        <begin position="402"/>
        <end position="475"/>
    </location>
</feature>
<proteinExistence type="predicted"/>
<dbReference type="EMBL" id="PYWC01000020">
    <property type="protein sequence ID" value="PWW77810.1"/>
    <property type="molecule type" value="Genomic_DNA"/>
</dbReference>
<feature type="compositionally biased region" description="Low complexity" evidence="1">
    <location>
        <begin position="447"/>
        <end position="458"/>
    </location>
</feature>
<gene>
    <name evidence="2" type="ORF">C7212DRAFT_362620</name>
</gene>
<keyword evidence="3" id="KW-1185">Reference proteome</keyword>
<evidence type="ECO:0000256" key="1">
    <source>
        <dbReference type="SAM" id="MobiDB-lite"/>
    </source>
</evidence>
<feature type="compositionally biased region" description="Polar residues" evidence="1">
    <location>
        <begin position="185"/>
        <end position="208"/>
    </location>
</feature>